<dbReference type="CDD" id="cd16329">
    <property type="entry name" value="LolA_like"/>
    <property type="match status" value="1"/>
</dbReference>
<organism evidence="2">
    <name type="scientific">bioreactor metagenome</name>
    <dbReference type="NCBI Taxonomy" id="1076179"/>
    <lineage>
        <taxon>unclassified sequences</taxon>
        <taxon>metagenomes</taxon>
        <taxon>ecological metagenomes</taxon>
    </lineage>
</organism>
<sequence>MKKRVALLLTLLFVTGLLWGQNAEEIMKRSRNRIEAKTVSTRARMVISAKDGSSTERLVDQYSSTEKEITKTVVVFQKPASVAGTRFLTIENPGKAADQWIYLPSLGKVRRIAASEGSASFMGTDLSYDDLSSADRDPDLDSYQLLREESLGGRPCWVIEARPKSRDYQYSKMLGWIDKENYIALKMELYDKRGNLAKIMEMGEIKDIQGRLTPTLTKMSSVQAGTSTTIYTEIMKYDDPIPAGVFTERFLLTGRP</sequence>
<protein>
    <recommendedName>
        <fullName evidence="1">Uncharacterized protein TP-0789 domain-containing protein</fullName>
    </recommendedName>
</protein>
<evidence type="ECO:0000313" key="2">
    <source>
        <dbReference type="EMBL" id="MPL64478.1"/>
    </source>
</evidence>
<dbReference type="PANTHER" id="PTHR37507">
    <property type="entry name" value="SPORULATION PROTEIN YDCC"/>
    <property type="match status" value="1"/>
</dbReference>
<dbReference type="SUPFAM" id="SSF89392">
    <property type="entry name" value="Prokaryotic lipoproteins and lipoprotein localization factors"/>
    <property type="match status" value="1"/>
</dbReference>
<dbReference type="Gene3D" id="2.50.20.10">
    <property type="entry name" value="Lipoprotein localisation LolA/LolB/LppX"/>
    <property type="match status" value="1"/>
</dbReference>
<comment type="caution">
    <text evidence="2">The sequence shown here is derived from an EMBL/GenBank/DDBJ whole genome shotgun (WGS) entry which is preliminary data.</text>
</comment>
<evidence type="ECO:0000259" key="1">
    <source>
        <dbReference type="Pfam" id="PF17131"/>
    </source>
</evidence>
<gene>
    <name evidence="2" type="ORF">SDC9_10133</name>
</gene>
<feature type="domain" description="Uncharacterized protein TP-0789" evidence="1">
    <location>
        <begin position="70"/>
        <end position="251"/>
    </location>
</feature>
<dbReference type="PANTHER" id="PTHR37507:SF2">
    <property type="entry name" value="SPORULATION PROTEIN YDCC"/>
    <property type="match status" value="1"/>
</dbReference>
<accession>A0A644TC31</accession>
<dbReference type="InterPro" id="IPR029046">
    <property type="entry name" value="LolA/LolB/LppX"/>
</dbReference>
<dbReference type="AlphaFoldDB" id="A0A644TC31"/>
<reference evidence="2" key="1">
    <citation type="submission" date="2019-08" db="EMBL/GenBank/DDBJ databases">
        <authorList>
            <person name="Kucharzyk K."/>
            <person name="Murdoch R.W."/>
            <person name="Higgins S."/>
            <person name="Loffler F."/>
        </authorList>
    </citation>
    <scope>NUCLEOTIDE SEQUENCE</scope>
</reference>
<dbReference type="EMBL" id="VSSQ01000025">
    <property type="protein sequence ID" value="MPL64478.1"/>
    <property type="molecule type" value="Genomic_DNA"/>
</dbReference>
<dbReference type="InterPro" id="IPR033399">
    <property type="entry name" value="TP_0789-like"/>
</dbReference>
<proteinExistence type="predicted"/>
<dbReference type="InterPro" id="IPR052944">
    <property type="entry name" value="Sporulation_related"/>
</dbReference>
<name>A0A644TC31_9ZZZZ</name>
<dbReference type="Pfam" id="PF17131">
    <property type="entry name" value="LolA_like"/>
    <property type="match status" value="1"/>
</dbReference>